<protein>
    <submittedName>
        <fullName evidence="1">Uncharacterized protein</fullName>
    </submittedName>
</protein>
<proteinExistence type="predicted"/>
<keyword evidence="2" id="KW-1185">Reference proteome</keyword>
<sequence>MKPSCNQSVYSSELSPSLDYQHISRASSQAPKLHQTAKMCQKVEILIVCCEQHCSNVYSNSLRKPQMRLIPHPETAFVLCGAALDLNYISDRFFMDLPVCSTVPRNCPDLLENYKFQLVLSQVASKHIMELETNSRVQCNSCSGTGKPQLVSKTGKKSTIQSMAPSGKAHVEALWTCCAEGKCRPGQECQCQAAALLCRDSDWAKEGESCIMRGDGGFDLDVEKIA</sequence>
<accession>A0AAJ0EYZ0</accession>
<dbReference type="EMBL" id="JAHMHR010000002">
    <property type="protein sequence ID" value="KAK1700677.1"/>
    <property type="molecule type" value="Genomic_DNA"/>
</dbReference>
<reference evidence="1" key="1">
    <citation type="submission" date="2021-06" db="EMBL/GenBank/DDBJ databases">
        <title>Comparative genomics, transcriptomics and evolutionary studies reveal genomic signatures of adaptation to plant cell wall in hemibiotrophic fungi.</title>
        <authorList>
            <consortium name="DOE Joint Genome Institute"/>
            <person name="Baroncelli R."/>
            <person name="Diaz J.F."/>
            <person name="Benocci T."/>
            <person name="Peng M."/>
            <person name="Battaglia E."/>
            <person name="Haridas S."/>
            <person name="Andreopoulos W."/>
            <person name="Labutti K."/>
            <person name="Pangilinan J."/>
            <person name="Floch G.L."/>
            <person name="Makela M.R."/>
            <person name="Henrissat B."/>
            <person name="Grigoriev I.V."/>
            <person name="Crouch J.A."/>
            <person name="De Vries R.P."/>
            <person name="Sukno S.A."/>
            <person name="Thon M.R."/>
        </authorList>
    </citation>
    <scope>NUCLEOTIDE SEQUENCE</scope>
    <source>
        <strain evidence="1">CBS 193.32</strain>
    </source>
</reference>
<dbReference type="AlphaFoldDB" id="A0AAJ0EYZ0"/>
<name>A0AAJ0EYZ0_9PEZI</name>
<dbReference type="RefSeq" id="XP_060436434.1">
    <property type="nucleotide sequence ID" value="XM_060573535.1"/>
</dbReference>
<organism evidence="1 2">
    <name type="scientific">Colletotrichum godetiae</name>
    <dbReference type="NCBI Taxonomy" id="1209918"/>
    <lineage>
        <taxon>Eukaryota</taxon>
        <taxon>Fungi</taxon>
        <taxon>Dikarya</taxon>
        <taxon>Ascomycota</taxon>
        <taxon>Pezizomycotina</taxon>
        <taxon>Sordariomycetes</taxon>
        <taxon>Hypocreomycetidae</taxon>
        <taxon>Glomerellales</taxon>
        <taxon>Glomerellaceae</taxon>
        <taxon>Colletotrichum</taxon>
        <taxon>Colletotrichum acutatum species complex</taxon>
    </lineage>
</organism>
<dbReference type="Proteomes" id="UP001224890">
    <property type="component" value="Unassembled WGS sequence"/>
</dbReference>
<dbReference type="GeneID" id="85458061"/>
<gene>
    <name evidence="1" type="ORF">BDP55DRAFT_643816</name>
</gene>
<evidence type="ECO:0000313" key="2">
    <source>
        <dbReference type="Proteomes" id="UP001224890"/>
    </source>
</evidence>
<comment type="caution">
    <text evidence="1">The sequence shown here is derived from an EMBL/GenBank/DDBJ whole genome shotgun (WGS) entry which is preliminary data.</text>
</comment>
<evidence type="ECO:0000313" key="1">
    <source>
        <dbReference type="EMBL" id="KAK1700677.1"/>
    </source>
</evidence>